<feature type="coiled-coil region" evidence="1">
    <location>
        <begin position="385"/>
        <end position="412"/>
    </location>
</feature>
<dbReference type="EMBL" id="CAJNOR010000142">
    <property type="protein sequence ID" value="CAF0814931.1"/>
    <property type="molecule type" value="Genomic_DNA"/>
</dbReference>
<dbReference type="Proteomes" id="UP000663828">
    <property type="component" value="Unassembled WGS sequence"/>
</dbReference>
<dbReference type="SUPFAM" id="SSF57850">
    <property type="entry name" value="RING/U-box"/>
    <property type="match status" value="1"/>
</dbReference>
<evidence type="ECO:0000256" key="1">
    <source>
        <dbReference type="SAM" id="Coils"/>
    </source>
</evidence>
<keyword evidence="1" id="KW-0175">Coiled coil</keyword>
<dbReference type="Proteomes" id="UP000663852">
    <property type="component" value="Unassembled WGS sequence"/>
</dbReference>
<evidence type="ECO:0000313" key="5">
    <source>
        <dbReference type="Proteomes" id="UP000663852"/>
    </source>
</evidence>
<sequence>MTSTNELGLSAERIRCPIGMDLDDLHCSTICEDILWKPVSCQQCETHFCSKCIAKWLKNNPNQCPLRCDNFNQRPCSKFIVKQLAKLEVVPYEALEKHEMMCGYQRVICNGCQLEMLQKNVIEHQSSCSAIVAKCDECKMIYKRAEVLTRHSDLMCLKKQLRDLQQESQYEIQQLKEQLRQVQNDQATILVPQDITGNAARPGRTYIQSTNEVGKLNVYRVVSYQELSWNLYDRLFCSKCRNILWSPVSCSICGITLCERCRPQQNVFNPFKYMLQINVGVRHERSNCNDFREVPAPTDIISDLERLQIYCAYAPNGCQVISLYNELEAHEKLCEFEMVPCQLCQLPLSGRPPVTEHTLRICFEEMTRKYPIPIQQQLTALLNANEKVDIENRNLRSMIDNLQSQLNTLDAACIKKNTSKR</sequence>
<dbReference type="Gene3D" id="3.30.40.10">
    <property type="entry name" value="Zinc/RING finger domain, C3HC4 (zinc finger)"/>
    <property type="match status" value="2"/>
</dbReference>
<protein>
    <submittedName>
        <fullName evidence="3">Uncharacterized protein</fullName>
    </submittedName>
</protein>
<organism evidence="3 5">
    <name type="scientific">Adineta ricciae</name>
    <name type="common">Rotifer</name>
    <dbReference type="NCBI Taxonomy" id="249248"/>
    <lineage>
        <taxon>Eukaryota</taxon>
        <taxon>Metazoa</taxon>
        <taxon>Spiralia</taxon>
        <taxon>Gnathifera</taxon>
        <taxon>Rotifera</taxon>
        <taxon>Eurotatoria</taxon>
        <taxon>Bdelloidea</taxon>
        <taxon>Adinetida</taxon>
        <taxon>Adinetidae</taxon>
        <taxon>Adineta</taxon>
    </lineage>
</organism>
<evidence type="ECO:0000313" key="3">
    <source>
        <dbReference type="EMBL" id="CAF1319741.1"/>
    </source>
</evidence>
<keyword evidence="4" id="KW-1185">Reference proteome</keyword>
<dbReference type="InterPro" id="IPR013083">
    <property type="entry name" value="Znf_RING/FYVE/PHD"/>
</dbReference>
<reference evidence="3" key="1">
    <citation type="submission" date="2021-02" db="EMBL/GenBank/DDBJ databases">
        <authorList>
            <person name="Nowell W R."/>
        </authorList>
    </citation>
    <scope>NUCLEOTIDE SEQUENCE</scope>
</reference>
<dbReference type="AlphaFoldDB" id="A0A815F1J7"/>
<dbReference type="PANTHER" id="PTHR10131">
    <property type="entry name" value="TNF RECEPTOR ASSOCIATED FACTOR"/>
    <property type="match status" value="1"/>
</dbReference>
<proteinExistence type="predicted"/>
<evidence type="ECO:0000313" key="4">
    <source>
        <dbReference type="Proteomes" id="UP000663828"/>
    </source>
</evidence>
<gene>
    <name evidence="3" type="ORF">EDS130_LOCUS31599</name>
    <name evidence="2" type="ORF">XAT740_LOCUS3659</name>
</gene>
<feature type="coiled-coil region" evidence="1">
    <location>
        <begin position="158"/>
        <end position="185"/>
    </location>
</feature>
<dbReference type="SUPFAM" id="SSF49599">
    <property type="entry name" value="TRAF domain-like"/>
    <property type="match status" value="2"/>
</dbReference>
<evidence type="ECO:0000313" key="2">
    <source>
        <dbReference type="EMBL" id="CAF0814931.1"/>
    </source>
</evidence>
<dbReference type="EMBL" id="CAJNOJ010000233">
    <property type="protein sequence ID" value="CAF1319741.1"/>
    <property type="molecule type" value="Genomic_DNA"/>
</dbReference>
<comment type="caution">
    <text evidence="3">The sequence shown here is derived from an EMBL/GenBank/DDBJ whole genome shotgun (WGS) entry which is preliminary data.</text>
</comment>
<accession>A0A815F1J7</accession>
<dbReference type="OrthoDB" id="9049620at2759"/>
<name>A0A815F1J7_ADIRI</name>